<feature type="domain" description="Fido" evidence="1">
    <location>
        <begin position="164"/>
        <end position="308"/>
    </location>
</feature>
<dbReference type="InterPro" id="IPR003812">
    <property type="entry name" value="Fido"/>
</dbReference>
<dbReference type="OrthoDB" id="5653229at2"/>
<dbReference type="PROSITE" id="PS51459">
    <property type="entry name" value="FIDO"/>
    <property type="match status" value="1"/>
</dbReference>
<name>A0A078KZ52_9GAMM</name>
<evidence type="ECO:0000313" key="3">
    <source>
        <dbReference type="Proteomes" id="UP000044071"/>
    </source>
</evidence>
<keyword evidence="2" id="KW-0808">Transferase</keyword>
<proteinExistence type="predicted"/>
<dbReference type="EMBL" id="CCSB01000003">
    <property type="protein sequence ID" value="CDZ78216.1"/>
    <property type="molecule type" value="Genomic_DNA"/>
</dbReference>
<dbReference type="eggNOG" id="COG0666">
    <property type="taxonomic scope" value="Bacteria"/>
</dbReference>
<protein>
    <submittedName>
        <fullName evidence="2">Phosphocholine transferase AnkX</fullName>
    </submittedName>
</protein>
<gene>
    <name evidence="2" type="primary">ankX_4</name>
    <name evidence="2" type="ORF">BN59_02524</name>
</gene>
<evidence type="ECO:0000313" key="2">
    <source>
        <dbReference type="EMBL" id="CDZ78216.1"/>
    </source>
</evidence>
<sequence length="477" mass="53689">MPLLDKALENFPRSEVWRLQTDGCQATQGPNNFRPQFYNGMQAGFDFINRNSDAELTPELIEGIYQSAYQYESDFSTDEVFRKGFSEGYGAFEIFFPLEGLEGQAGITEAGLDELLEALTVAYQKKGSRIYPQYGIVIDIDGVPFPINFDPTGFDSADEAKDALRTHLLNASHSKDAYKGDKNGVVLTKVELTSYKASRKEILAWVQADIDKYGAELAKAKEITSPQQRKQAEIIAINNFVRKLHQCHYFPDGNGRTFVFLLANMLLLQNGHGMKITENPAHYAAYSSQELLQETLHDLDHFNEYKITNAKNYLVGLTANDTVLNQRDQVKATLITHLSQDPLIAMAQIDELYHQIRDNDLVVPQGYFPDPTGFSAYIFYKAAPEIKDGRLRVLNILKEAYVDKLEQLVQNVPEVEEEQRIGYGSKAETPGNVLQAMIDRQTISVDVPHNAVSALVQGYEEAVTAREEHVERVNDIT</sequence>
<dbReference type="AlphaFoldDB" id="A0A078KZ52"/>
<organism evidence="2 3">
    <name type="scientific">Legionella massiliensis</name>
    <dbReference type="NCBI Taxonomy" id="1034943"/>
    <lineage>
        <taxon>Bacteria</taxon>
        <taxon>Pseudomonadati</taxon>
        <taxon>Pseudomonadota</taxon>
        <taxon>Gammaproteobacteria</taxon>
        <taxon>Legionellales</taxon>
        <taxon>Legionellaceae</taxon>
        <taxon>Legionella</taxon>
    </lineage>
</organism>
<keyword evidence="3" id="KW-1185">Reference proteome</keyword>
<dbReference type="InterPro" id="IPR036597">
    <property type="entry name" value="Fido-like_dom_sf"/>
</dbReference>
<dbReference type="RefSeq" id="WP_043874746.1">
    <property type="nucleotide sequence ID" value="NZ_CCVW01000003.1"/>
</dbReference>
<reference evidence="2 3" key="1">
    <citation type="submission" date="2014-06" db="EMBL/GenBank/DDBJ databases">
        <authorList>
            <person name="Urmite Genomes Urmite Genomes"/>
        </authorList>
    </citation>
    <scope>NUCLEOTIDE SEQUENCE [LARGE SCALE GENOMIC DNA]</scope>
</reference>
<evidence type="ECO:0000259" key="1">
    <source>
        <dbReference type="PROSITE" id="PS51459"/>
    </source>
</evidence>
<dbReference type="SUPFAM" id="SSF140931">
    <property type="entry name" value="Fic-like"/>
    <property type="match status" value="1"/>
</dbReference>
<dbReference type="Gene3D" id="1.10.3290.10">
    <property type="entry name" value="Fido-like domain"/>
    <property type="match status" value="1"/>
</dbReference>
<dbReference type="Proteomes" id="UP000044071">
    <property type="component" value="Unassembled WGS sequence"/>
</dbReference>
<accession>A0A078KZ52</accession>
<dbReference type="GO" id="GO:0016740">
    <property type="term" value="F:transferase activity"/>
    <property type="evidence" value="ECO:0007669"/>
    <property type="project" value="UniProtKB-KW"/>
</dbReference>